<dbReference type="CDD" id="cd00771">
    <property type="entry name" value="ThrRS_core"/>
    <property type="match status" value="1"/>
</dbReference>
<keyword evidence="10 14" id="KW-0030">Aminoacyl-tRNA synthetase</keyword>
<dbReference type="SUPFAM" id="SSF55681">
    <property type="entry name" value="Class II aaRS and biotin synthetases"/>
    <property type="match status" value="1"/>
</dbReference>
<protein>
    <recommendedName>
        <fullName evidence="3">threonine--tRNA ligase</fullName>
        <ecNumber evidence="3">6.1.1.3</ecNumber>
    </recommendedName>
    <alternativeName>
        <fullName evidence="11">Threonyl-tRNA synthetase</fullName>
    </alternativeName>
</protein>
<dbReference type="InterPro" id="IPR006195">
    <property type="entry name" value="aa-tRNA-synth_II"/>
</dbReference>
<proteinExistence type="inferred from homology"/>
<dbReference type="InterPro" id="IPR002314">
    <property type="entry name" value="aa-tRNA-synt_IIb"/>
</dbReference>
<gene>
    <name evidence="14" type="ORF">ASCRUDRAFT_35107</name>
</gene>
<dbReference type="FunFam" id="3.30.930.10:FF:000039">
    <property type="entry name" value="Threonyl-tRNA synthetase, mitochondrial"/>
    <property type="match status" value="1"/>
</dbReference>
<keyword evidence="6" id="KW-0067">ATP-binding</keyword>
<evidence type="ECO:0000256" key="7">
    <source>
        <dbReference type="ARBA" id="ARBA00022917"/>
    </source>
</evidence>
<evidence type="ECO:0000256" key="6">
    <source>
        <dbReference type="ARBA" id="ARBA00022840"/>
    </source>
</evidence>
<comment type="catalytic activity">
    <reaction evidence="12">
        <text>tRNA(Thr) + L-threonine + ATP = L-threonyl-tRNA(Thr) + AMP + diphosphate + H(+)</text>
        <dbReference type="Rhea" id="RHEA:24624"/>
        <dbReference type="Rhea" id="RHEA-COMP:9670"/>
        <dbReference type="Rhea" id="RHEA-COMP:9704"/>
        <dbReference type="ChEBI" id="CHEBI:15378"/>
        <dbReference type="ChEBI" id="CHEBI:30616"/>
        <dbReference type="ChEBI" id="CHEBI:33019"/>
        <dbReference type="ChEBI" id="CHEBI:57926"/>
        <dbReference type="ChEBI" id="CHEBI:78442"/>
        <dbReference type="ChEBI" id="CHEBI:78534"/>
        <dbReference type="ChEBI" id="CHEBI:456215"/>
        <dbReference type="EC" id="6.1.1.3"/>
    </reaction>
</comment>
<evidence type="ECO:0000256" key="8">
    <source>
        <dbReference type="ARBA" id="ARBA00022946"/>
    </source>
</evidence>
<dbReference type="PANTHER" id="PTHR11451">
    <property type="entry name" value="THREONINE-TRNA LIGASE"/>
    <property type="match status" value="1"/>
</dbReference>
<dbReference type="RefSeq" id="XP_020047194.1">
    <property type="nucleotide sequence ID" value="XM_020190575.1"/>
</dbReference>
<comment type="similarity">
    <text evidence="2">Belongs to the class-II aminoacyl-tRNA synthetase family.</text>
</comment>
<keyword evidence="5" id="KW-0547">Nucleotide-binding</keyword>
<evidence type="ECO:0000256" key="9">
    <source>
        <dbReference type="ARBA" id="ARBA00023128"/>
    </source>
</evidence>
<evidence type="ECO:0000256" key="5">
    <source>
        <dbReference type="ARBA" id="ARBA00022741"/>
    </source>
</evidence>
<evidence type="ECO:0000256" key="10">
    <source>
        <dbReference type="ARBA" id="ARBA00023146"/>
    </source>
</evidence>
<evidence type="ECO:0000256" key="11">
    <source>
        <dbReference type="ARBA" id="ARBA00031900"/>
    </source>
</evidence>
<dbReference type="GeneID" id="30964211"/>
<feature type="domain" description="Aminoacyl-transfer RNA synthetases class-II family profile" evidence="13">
    <location>
        <begin position="68"/>
        <end position="348"/>
    </location>
</feature>
<keyword evidence="7" id="KW-0648">Protein biosynthesis</keyword>
<evidence type="ECO:0000256" key="12">
    <source>
        <dbReference type="ARBA" id="ARBA00049515"/>
    </source>
</evidence>
<comment type="subcellular location">
    <subcellularLocation>
        <location evidence="1">Mitochondrion matrix</location>
    </subcellularLocation>
</comment>
<organism evidence="14 15">
    <name type="scientific">Ascoidea rubescens DSM 1968</name>
    <dbReference type="NCBI Taxonomy" id="1344418"/>
    <lineage>
        <taxon>Eukaryota</taxon>
        <taxon>Fungi</taxon>
        <taxon>Dikarya</taxon>
        <taxon>Ascomycota</taxon>
        <taxon>Saccharomycotina</taxon>
        <taxon>Saccharomycetes</taxon>
        <taxon>Ascoideaceae</taxon>
        <taxon>Ascoidea</taxon>
    </lineage>
</organism>
<dbReference type="OrthoDB" id="5423599at2759"/>
<dbReference type="InterPro" id="IPR045864">
    <property type="entry name" value="aa-tRNA-synth_II/BPL/LPL"/>
</dbReference>
<dbReference type="InterPro" id="IPR004154">
    <property type="entry name" value="Anticodon-bd"/>
</dbReference>
<dbReference type="PROSITE" id="PS50862">
    <property type="entry name" value="AA_TRNA_LIGASE_II"/>
    <property type="match status" value="1"/>
</dbReference>
<evidence type="ECO:0000259" key="13">
    <source>
        <dbReference type="PROSITE" id="PS50862"/>
    </source>
</evidence>
<dbReference type="GO" id="GO:0005524">
    <property type="term" value="F:ATP binding"/>
    <property type="evidence" value="ECO:0007669"/>
    <property type="project" value="UniProtKB-KW"/>
</dbReference>
<dbReference type="NCBIfam" id="TIGR00418">
    <property type="entry name" value="thrS"/>
    <property type="match status" value="1"/>
</dbReference>
<sequence length="454" mass="52534">MVQLATLILSQRRFVGTARWVRWCSSEAADPRQVPSSSTVNSSISNRQELYMIDAVSPGSIFFLPHGTRLINKLVSFMKLQQMKLNFDEVMTPLLYRKSLWEKSGHWDNYKDDMFVVKSSRDDEKESFGLKPMNCPGHCLIYLRKDRSYNELPIRYSDFSSLHRNEQSGALSGLTRVRRFHQDDAHIFCTIEQIKDEINNNLRLVDTVYKTFGINDYKLLLSTRPSEKYIGELADWDAAESNLKQVLESTGKKWEINEGDGAFYGPKVDILLKDNFGKEHQSATIQLDFQLPQRFKLTYKDSQGLLKTPVMIHRAIYGSIERFLAILIDHYEGKWPFWLSPRQAIVLPVSNEHHLEFSQDFQKKLSGFNNDLNNAISLSKRDLFDVDMDSRSVGINRRIKNATQKGYNYIIVIGEKEINGGQIAVRNCKTNQVEHYSSVDELREKFVELTESFQ</sequence>
<evidence type="ECO:0000256" key="4">
    <source>
        <dbReference type="ARBA" id="ARBA00022598"/>
    </source>
</evidence>
<dbReference type="FunCoup" id="A0A1D2VHC4">
    <property type="interactions" value="74"/>
</dbReference>
<dbReference type="EC" id="6.1.1.3" evidence="3"/>
<dbReference type="EMBL" id="KV454481">
    <property type="protein sequence ID" value="ODV60887.1"/>
    <property type="molecule type" value="Genomic_DNA"/>
</dbReference>
<dbReference type="Proteomes" id="UP000095038">
    <property type="component" value="Unassembled WGS sequence"/>
</dbReference>
<dbReference type="GO" id="GO:0005759">
    <property type="term" value="C:mitochondrial matrix"/>
    <property type="evidence" value="ECO:0007669"/>
    <property type="project" value="UniProtKB-SubCell"/>
</dbReference>
<keyword evidence="15" id="KW-1185">Reference proteome</keyword>
<dbReference type="Pfam" id="PF03129">
    <property type="entry name" value="HGTP_anticodon"/>
    <property type="match status" value="1"/>
</dbReference>
<evidence type="ECO:0000256" key="1">
    <source>
        <dbReference type="ARBA" id="ARBA00004305"/>
    </source>
</evidence>
<keyword evidence="9" id="KW-0496">Mitochondrion</keyword>
<dbReference type="Gene3D" id="3.30.930.10">
    <property type="entry name" value="Bira Bifunctional Protein, Domain 2"/>
    <property type="match status" value="1"/>
</dbReference>
<evidence type="ECO:0000256" key="3">
    <source>
        <dbReference type="ARBA" id="ARBA00013163"/>
    </source>
</evidence>
<keyword evidence="8" id="KW-0809">Transit peptide</keyword>
<dbReference type="PRINTS" id="PR01047">
    <property type="entry name" value="TRNASYNTHTHR"/>
</dbReference>
<dbReference type="AlphaFoldDB" id="A0A1D2VHC4"/>
<dbReference type="InterPro" id="IPR002320">
    <property type="entry name" value="Thr-tRNA-ligase_IIa"/>
</dbReference>
<dbReference type="GO" id="GO:0070159">
    <property type="term" value="P:mitochondrial threonyl-tRNA aminoacylation"/>
    <property type="evidence" value="ECO:0007669"/>
    <property type="project" value="TreeGrafter"/>
</dbReference>
<reference evidence="15" key="1">
    <citation type="submission" date="2016-05" db="EMBL/GenBank/DDBJ databases">
        <title>Comparative genomics of biotechnologically important yeasts.</title>
        <authorList>
            <consortium name="DOE Joint Genome Institute"/>
            <person name="Riley R."/>
            <person name="Haridas S."/>
            <person name="Wolfe K.H."/>
            <person name="Lopes M.R."/>
            <person name="Hittinger C.T."/>
            <person name="Goker M."/>
            <person name="Salamov A."/>
            <person name="Wisecaver J."/>
            <person name="Long T.M."/>
            <person name="Aerts A.L."/>
            <person name="Barry K."/>
            <person name="Choi C."/>
            <person name="Clum A."/>
            <person name="Coughlan A.Y."/>
            <person name="Deshpande S."/>
            <person name="Douglass A.P."/>
            <person name="Hanson S.J."/>
            <person name="Klenk H.-P."/>
            <person name="Labutti K."/>
            <person name="Lapidus A."/>
            <person name="Lindquist E."/>
            <person name="Lipzen A."/>
            <person name="Meier-Kolthoff J.P."/>
            <person name="Ohm R.A."/>
            <person name="Otillar R.P."/>
            <person name="Pangilinan J."/>
            <person name="Peng Y."/>
            <person name="Rokas A."/>
            <person name="Rosa C.A."/>
            <person name="Scheuner C."/>
            <person name="Sibirny A.A."/>
            <person name="Slot J.C."/>
            <person name="Stielow J.B."/>
            <person name="Sun H."/>
            <person name="Kurtzman C.P."/>
            <person name="Blackwell M."/>
            <person name="Grigoriev I.V."/>
            <person name="Jeffries T.W."/>
        </authorList>
    </citation>
    <scope>NUCLEOTIDE SEQUENCE [LARGE SCALE GENOMIC DNA]</scope>
    <source>
        <strain evidence="15">DSM 1968</strain>
    </source>
</reference>
<keyword evidence="4" id="KW-0436">Ligase</keyword>
<accession>A0A1D2VHC4</accession>
<dbReference type="GO" id="GO:0004829">
    <property type="term" value="F:threonine-tRNA ligase activity"/>
    <property type="evidence" value="ECO:0007669"/>
    <property type="project" value="UniProtKB-EC"/>
</dbReference>
<evidence type="ECO:0000313" key="14">
    <source>
        <dbReference type="EMBL" id="ODV60887.1"/>
    </source>
</evidence>
<dbReference type="SUPFAM" id="SSF52954">
    <property type="entry name" value="Class II aaRS ABD-related"/>
    <property type="match status" value="1"/>
</dbReference>
<name>A0A1D2VHC4_9ASCO</name>
<dbReference type="InParanoid" id="A0A1D2VHC4"/>
<dbReference type="Pfam" id="PF00587">
    <property type="entry name" value="tRNA-synt_2b"/>
    <property type="match status" value="1"/>
</dbReference>
<dbReference type="InterPro" id="IPR033728">
    <property type="entry name" value="ThrRS_core"/>
</dbReference>
<dbReference type="STRING" id="1344418.A0A1D2VHC4"/>
<dbReference type="PANTHER" id="PTHR11451:SF50">
    <property type="entry name" value="THREONINE--TRNA LIGASE, MITOCHONDRIAL"/>
    <property type="match status" value="1"/>
</dbReference>
<dbReference type="Gene3D" id="3.40.50.800">
    <property type="entry name" value="Anticodon-binding domain"/>
    <property type="match status" value="1"/>
</dbReference>
<evidence type="ECO:0000256" key="2">
    <source>
        <dbReference type="ARBA" id="ARBA00008226"/>
    </source>
</evidence>
<evidence type="ECO:0000313" key="15">
    <source>
        <dbReference type="Proteomes" id="UP000095038"/>
    </source>
</evidence>
<dbReference type="InterPro" id="IPR036621">
    <property type="entry name" value="Anticodon-bd_dom_sf"/>
</dbReference>